<keyword evidence="1" id="KW-1133">Transmembrane helix</keyword>
<dbReference type="Proteomes" id="UP000830326">
    <property type="component" value="Chromosome"/>
</dbReference>
<organism evidence="2 3">
    <name type="scientific">Halobacillus amylolyticus</name>
    <dbReference type="NCBI Taxonomy" id="2932259"/>
    <lineage>
        <taxon>Bacteria</taxon>
        <taxon>Bacillati</taxon>
        <taxon>Bacillota</taxon>
        <taxon>Bacilli</taxon>
        <taxon>Bacillales</taxon>
        <taxon>Bacillaceae</taxon>
        <taxon>Halobacillus</taxon>
    </lineage>
</organism>
<accession>A0ABY4H9C7</accession>
<evidence type="ECO:0000256" key="1">
    <source>
        <dbReference type="SAM" id="Phobius"/>
    </source>
</evidence>
<keyword evidence="1" id="KW-0812">Transmembrane</keyword>
<proteinExistence type="predicted"/>
<evidence type="ECO:0000313" key="2">
    <source>
        <dbReference type="EMBL" id="UOR11483.1"/>
    </source>
</evidence>
<gene>
    <name evidence="2" type="ORF">MUO15_18105</name>
</gene>
<keyword evidence="3" id="KW-1185">Reference proteome</keyword>
<reference evidence="2" key="1">
    <citation type="submission" date="2022-04" db="EMBL/GenBank/DDBJ databases">
        <title>Halobacillus sp. isolated from saltern.</title>
        <authorList>
            <person name="Won M."/>
            <person name="Lee C.-M."/>
            <person name="Woen H.-Y."/>
            <person name="Kwon S.-W."/>
        </authorList>
    </citation>
    <scope>NUCLEOTIDE SEQUENCE</scope>
    <source>
        <strain evidence="2">SSHM10-5</strain>
    </source>
</reference>
<name>A0ABY4H9C7_9BACI</name>
<protein>
    <submittedName>
        <fullName evidence="2">Uncharacterized protein</fullName>
    </submittedName>
</protein>
<feature type="transmembrane region" description="Helical" evidence="1">
    <location>
        <begin position="64"/>
        <end position="82"/>
    </location>
</feature>
<dbReference type="RefSeq" id="WP_245031493.1">
    <property type="nucleotide sequence ID" value="NZ_CP095075.1"/>
</dbReference>
<dbReference type="EMBL" id="CP095075">
    <property type="protein sequence ID" value="UOR11483.1"/>
    <property type="molecule type" value="Genomic_DNA"/>
</dbReference>
<evidence type="ECO:0000313" key="3">
    <source>
        <dbReference type="Proteomes" id="UP000830326"/>
    </source>
</evidence>
<sequence length="137" mass="16072">MIVFRGDAHKFYIKLKKTCERNHSFNKIEEIKEVTDIQRFYLTIDSDTLEKILYRMIKEKNGSGIIPILVSTGPWLLFLFSAQLQEFIFSNGMLPWGVVFVVSYILILTMSVILHFRERAWASFHIAIIKDILENKT</sequence>
<keyword evidence="1" id="KW-0472">Membrane</keyword>
<feature type="transmembrane region" description="Helical" evidence="1">
    <location>
        <begin position="94"/>
        <end position="116"/>
    </location>
</feature>